<comment type="caution">
    <text evidence="2">The sequence shown here is derived from an EMBL/GenBank/DDBJ whole genome shotgun (WGS) entry which is preliminary data.</text>
</comment>
<sequence length="141" mass="15729">MNRNARRFLVLIFAGTMMLTGCVHWPDIASECEAYGVTESYQPMGSIVVAEPLFRDELDVQCADVKEATARINPDARISGCVIPQEEGVARAYYWKGDKCALNHELCHAKHGPGHTERYLSDLENGVPMPYCPENQLWGGK</sequence>
<dbReference type="Proteomes" id="UP001359886">
    <property type="component" value="Unassembled WGS sequence"/>
</dbReference>
<proteinExistence type="predicted"/>
<dbReference type="AlphaFoldDB" id="A0AAW9RHL7"/>
<evidence type="ECO:0000313" key="3">
    <source>
        <dbReference type="Proteomes" id="UP001359886"/>
    </source>
</evidence>
<keyword evidence="1" id="KW-0732">Signal</keyword>
<evidence type="ECO:0000256" key="1">
    <source>
        <dbReference type="SAM" id="SignalP"/>
    </source>
</evidence>
<feature type="signal peptide" evidence="1">
    <location>
        <begin position="1"/>
        <end position="25"/>
    </location>
</feature>
<gene>
    <name evidence="2" type="ORF">V3330_12720</name>
</gene>
<name>A0AAW9RHL7_9GAMM</name>
<dbReference type="EMBL" id="JAZHOG010000008">
    <property type="protein sequence ID" value="MEJ8568489.1"/>
    <property type="molecule type" value="Genomic_DNA"/>
</dbReference>
<dbReference type="PROSITE" id="PS51257">
    <property type="entry name" value="PROKAR_LIPOPROTEIN"/>
    <property type="match status" value="1"/>
</dbReference>
<keyword evidence="3" id="KW-1185">Reference proteome</keyword>
<organism evidence="2 3">
    <name type="scientific">Elongatibacter sediminis</name>
    <dbReference type="NCBI Taxonomy" id="3119006"/>
    <lineage>
        <taxon>Bacteria</taxon>
        <taxon>Pseudomonadati</taxon>
        <taxon>Pseudomonadota</taxon>
        <taxon>Gammaproteobacteria</taxon>
        <taxon>Chromatiales</taxon>
        <taxon>Wenzhouxiangellaceae</taxon>
        <taxon>Elongatibacter</taxon>
    </lineage>
</organism>
<protein>
    <recommendedName>
        <fullName evidence="4">Lipoprotein</fullName>
    </recommendedName>
</protein>
<feature type="chain" id="PRO_5043790915" description="Lipoprotein" evidence="1">
    <location>
        <begin position="26"/>
        <end position="141"/>
    </location>
</feature>
<dbReference type="RefSeq" id="WP_354695811.1">
    <property type="nucleotide sequence ID" value="NZ_JAZHOG010000008.1"/>
</dbReference>
<reference evidence="2 3" key="1">
    <citation type="submission" date="2024-02" db="EMBL/GenBank/DDBJ databases">
        <title>A novel Wenzhouxiangellaceae bacterium, isolated from coastal sediments.</title>
        <authorList>
            <person name="Du Z.-J."/>
            <person name="Ye Y.-Q."/>
            <person name="Zhang X.-Y."/>
        </authorList>
    </citation>
    <scope>NUCLEOTIDE SEQUENCE [LARGE SCALE GENOMIC DNA]</scope>
    <source>
        <strain evidence="2 3">CH-27</strain>
    </source>
</reference>
<accession>A0AAW9RHL7</accession>
<evidence type="ECO:0000313" key="2">
    <source>
        <dbReference type="EMBL" id="MEJ8568489.1"/>
    </source>
</evidence>
<evidence type="ECO:0008006" key="4">
    <source>
        <dbReference type="Google" id="ProtNLM"/>
    </source>
</evidence>